<reference evidence="1 2" key="1">
    <citation type="submission" date="2019-03" db="EMBL/GenBank/DDBJ databases">
        <title>The complete genome sequence of Swingsia_sp. F3b2 LMG30590(T).</title>
        <authorList>
            <person name="Chua K.-O."/>
            <person name="Chan K.-G."/>
            <person name="See-Too W.-S."/>
        </authorList>
    </citation>
    <scope>NUCLEOTIDE SEQUENCE [LARGE SCALE GENOMIC DNA]</scope>
    <source>
        <strain evidence="1 2">F3b2</strain>
    </source>
</reference>
<evidence type="ECO:0000313" key="2">
    <source>
        <dbReference type="Proteomes" id="UP000318709"/>
    </source>
</evidence>
<sequence>MTSWPSMPPDDGQPVTNHTLRLHLSALQERIDARGADTKRLEDKIDRLCDGIQRLSSLRAWVTGGASAMGAGIAYSLIHYVQTGGKLLP</sequence>
<protein>
    <submittedName>
        <fullName evidence="1">Uncharacterized protein</fullName>
    </submittedName>
</protein>
<dbReference type="KEGG" id="swf:E3E12_08020"/>
<keyword evidence="2" id="KW-1185">Reference proteome</keyword>
<proteinExistence type="predicted"/>
<dbReference type="AlphaFoldDB" id="A0A4Y6U9S7"/>
<organism evidence="1 2">
    <name type="scientific">Formicincola oecophyllae</name>
    <dbReference type="NCBI Taxonomy" id="2558361"/>
    <lineage>
        <taxon>Bacteria</taxon>
        <taxon>Pseudomonadati</taxon>
        <taxon>Pseudomonadota</taxon>
        <taxon>Alphaproteobacteria</taxon>
        <taxon>Acetobacterales</taxon>
        <taxon>Acetobacteraceae</taxon>
        <taxon>Formicincola</taxon>
    </lineage>
</organism>
<evidence type="ECO:0000313" key="1">
    <source>
        <dbReference type="EMBL" id="QDH14142.1"/>
    </source>
</evidence>
<dbReference type="Proteomes" id="UP000318709">
    <property type="component" value="Chromosome"/>
</dbReference>
<gene>
    <name evidence="1" type="ORF">E3E12_08020</name>
</gene>
<accession>A0A4Y6U9S7</accession>
<name>A0A4Y6U9S7_9PROT</name>
<dbReference type="EMBL" id="CP038231">
    <property type="protein sequence ID" value="QDH14142.1"/>
    <property type="molecule type" value="Genomic_DNA"/>
</dbReference>
<dbReference type="RefSeq" id="WP_141443846.1">
    <property type="nucleotide sequence ID" value="NZ_CP038231.1"/>
</dbReference>